<dbReference type="AlphaFoldDB" id="A0A4Z2FQZ6"/>
<dbReference type="EMBL" id="SRLO01000958">
    <property type="protein sequence ID" value="TNN43568.1"/>
    <property type="molecule type" value="Genomic_DNA"/>
</dbReference>
<gene>
    <name evidence="1" type="ORF">EYF80_046231</name>
</gene>
<sequence>MRTLCLPMTKETLRLQGLTKLDQLVSMVTYSPFRAQKRIEEWSNGWPADCRTVGDGREERRGFWVLWREGPQRDRQTTGKELGALSSLVKEVVQRGDAVGRTLTFVTGVHPLGQQEAAELLLAQLGILDFHPFYMMHVGLFSGDGRGVEDMKRHEFQFKGRLLPAPVHMLHEGRRVYSEVMLLISSMRSAYFSELTVLGLPLLRFSDGRCIFSSLRVLKSSF</sequence>
<name>A0A4Z2FQZ6_9TELE</name>
<evidence type="ECO:0000313" key="2">
    <source>
        <dbReference type="Proteomes" id="UP000314294"/>
    </source>
</evidence>
<evidence type="ECO:0000313" key="1">
    <source>
        <dbReference type="EMBL" id="TNN43568.1"/>
    </source>
</evidence>
<protein>
    <submittedName>
        <fullName evidence="1">Uncharacterized protein</fullName>
    </submittedName>
</protein>
<proteinExistence type="predicted"/>
<reference evidence="1 2" key="1">
    <citation type="submission" date="2019-03" db="EMBL/GenBank/DDBJ databases">
        <title>First draft genome of Liparis tanakae, snailfish: a comprehensive survey of snailfish specific genes.</title>
        <authorList>
            <person name="Kim W."/>
            <person name="Song I."/>
            <person name="Jeong J.-H."/>
            <person name="Kim D."/>
            <person name="Kim S."/>
            <person name="Ryu S."/>
            <person name="Song J.Y."/>
            <person name="Lee S.K."/>
        </authorList>
    </citation>
    <scope>NUCLEOTIDE SEQUENCE [LARGE SCALE GENOMIC DNA]</scope>
    <source>
        <tissue evidence="1">Muscle</tissue>
    </source>
</reference>
<organism evidence="1 2">
    <name type="scientific">Liparis tanakae</name>
    <name type="common">Tanaka's snailfish</name>
    <dbReference type="NCBI Taxonomy" id="230148"/>
    <lineage>
        <taxon>Eukaryota</taxon>
        <taxon>Metazoa</taxon>
        <taxon>Chordata</taxon>
        <taxon>Craniata</taxon>
        <taxon>Vertebrata</taxon>
        <taxon>Euteleostomi</taxon>
        <taxon>Actinopterygii</taxon>
        <taxon>Neopterygii</taxon>
        <taxon>Teleostei</taxon>
        <taxon>Neoteleostei</taxon>
        <taxon>Acanthomorphata</taxon>
        <taxon>Eupercaria</taxon>
        <taxon>Perciformes</taxon>
        <taxon>Cottioidei</taxon>
        <taxon>Cottales</taxon>
        <taxon>Liparidae</taxon>
        <taxon>Liparis</taxon>
    </lineage>
</organism>
<accession>A0A4Z2FQZ6</accession>
<dbReference type="Proteomes" id="UP000314294">
    <property type="component" value="Unassembled WGS sequence"/>
</dbReference>
<comment type="caution">
    <text evidence="1">The sequence shown here is derived from an EMBL/GenBank/DDBJ whole genome shotgun (WGS) entry which is preliminary data.</text>
</comment>
<keyword evidence="2" id="KW-1185">Reference proteome</keyword>